<feature type="non-terminal residue" evidence="2">
    <location>
        <position position="25"/>
    </location>
</feature>
<organism evidence="2 3">
    <name type="scientific">Rotaria socialis</name>
    <dbReference type="NCBI Taxonomy" id="392032"/>
    <lineage>
        <taxon>Eukaryota</taxon>
        <taxon>Metazoa</taxon>
        <taxon>Spiralia</taxon>
        <taxon>Gnathifera</taxon>
        <taxon>Rotifera</taxon>
        <taxon>Eurotatoria</taxon>
        <taxon>Bdelloidea</taxon>
        <taxon>Philodinida</taxon>
        <taxon>Philodinidae</taxon>
        <taxon>Rotaria</taxon>
    </lineage>
</organism>
<protein>
    <submittedName>
        <fullName evidence="2">Uncharacterized protein</fullName>
    </submittedName>
</protein>
<dbReference type="Proteomes" id="UP000663848">
    <property type="component" value="Unassembled WGS sequence"/>
</dbReference>
<name>A0A821BPM4_9BILA</name>
<evidence type="ECO:0000313" key="2">
    <source>
        <dbReference type="EMBL" id="CAF4593740.1"/>
    </source>
</evidence>
<sequence>MEKSPTSQADKLLEKRVYTLNGEPR</sequence>
<proteinExistence type="predicted"/>
<evidence type="ECO:0000256" key="1">
    <source>
        <dbReference type="SAM" id="MobiDB-lite"/>
    </source>
</evidence>
<dbReference type="AlphaFoldDB" id="A0A821BPM4"/>
<dbReference type="EMBL" id="CAJOBR010001274">
    <property type="protein sequence ID" value="CAF4593740.1"/>
    <property type="molecule type" value="Genomic_DNA"/>
</dbReference>
<comment type="caution">
    <text evidence="2">The sequence shown here is derived from an EMBL/GenBank/DDBJ whole genome shotgun (WGS) entry which is preliminary data.</text>
</comment>
<accession>A0A821BPM4</accession>
<reference evidence="2" key="1">
    <citation type="submission" date="2021-02" db="EMBL/GenBank/DDBJ databases">
        <authorList>
            <person name="Nowell W R."/>
        </authorList>
    </citation>
    <scope>NUCLEOTIDE SEQUENCE</scope>
</reference>
<feature type="region of interest" description="Disordered" evidence="1">
    <location>
        <begin position="1"/>
        <end position="25"/>
    </location>
</feature>
<gene>
    <name evidence="2" type="ORF">QYT958_LOCUS11081</name>
</gene>
<evidence type="ECO:0000313" key="3">
    <source>
        <dbReference type="Proteomes" id="UP000663848"/>
    </source>
</evidence>